<feature type="compositionally biased region" description="Polar residues" evidence="1">
    <location>
        <begin position="441"/>
        <end position="450"/>
    </location>
</feature>
<sequence>MMSMKDKPPTIEPILMPRIDPFFSPSSDDEVVMQRDKSAPRHKRNKTVGRPIVISETDLRAALNKAHSQREMQEEPNFFLPQGITDEDSCETDSQIEIESDNSNNGMNNSYGYNYSLSDEGGSLWNNGVPRWSFDAFSPPGTPRKFIRAATDDERLTSQAYKARSASLGDPLEKPLHRNPADLLRSPERDKSKLSGMSANSPTFISSRLSANAPIFSLRNASNALNAGSLPSSLNRTTYKQQTSTEYVTSKPTSLRYRGERKTWKVGGGSQEFYQQRRQVKVKPNVQESDSSSALSTAAENSSANPSDVESDVIVENIQVTRETEIQKDKVQSIDVSNANTNGPNHPIVNPVNPSLENKSVEKVKSGSPTVGGVGSTVGRRGHARVPTKTEEDIGQAAANLLAEIANFTQVDLVPSPKRSEPINPIPSKENNHNTLPPLPINTNTYTSSLFPPKANEMKEGREGHATTDLFLDHRKTKKKTKNRKREENHAREKRNYNETSSDAVSEDQQIQNRVEDVPRMSPHTPKQKKKKKVASDDVEEVERDMDEMNASDTEDSDLSARSEYSPLSPLYNAFTLIYLSLFTLLYMYMFTSALPPDQSGDWTKSMIRYVIPAVILYLCILWFYIRFTAKYWFSA</sequence>
<dbReference type="AlphaFoldDB" id="A0A2P6MV98"/>
<feature type="compositionally biased region" description="Basic and acidic residues" evidence="1">
    <location>
        <begin position="456"/>
        <end position="474"/>
    </location>
</feature>
<dbReference type="Proteomes" id="UP000241769">
    <property type="component" value="Unassembled WGS sequence"/>
</dbReference>
<keyword evidence="2" id="KW-0472">Membrane</keyword>
<feature type="region of interest" description="Disordered" evidence="1">
    <location>
        <begin position="363"/>
        <end position="391"/>
    </location>
</feature>
<name>A0A2P6MV98_9EUKA</name>
<feature type="region of interest" description="Disordered" evidence="1">
    <location>
        <begin position="277"/>
        <end position="312"/>
    </location>
</feature>
<feature type="compositionally biased region" description="Polar residues" evidence="1">
    <location>
        <begin position="498"/>
        <end position="513"/>
    </location>
</feature>
<keyword evidence="2" id="KW-1133">Transmembrane helix</keyword>
<evidence type="ECO:0000256" key="1">
    <source>
        <dbReference type="SAM" id="MobiDB-lite"/>
    </source>
</evidence>
<keyword evidence="2" id="KW-0812">Transmembrane</keyword>
<evidence type="ECO:0000313" key="4">
    <source>
        <dbReference type="Proteomes" id="UP000241769"/>
    </source>
</evidence>
<feature type="compositionally biased region" description="Basic and acidic residues" evidence="1">
    <location>
        <begin position="485"/>
        <end position="497"/>
    </location>
</feature>
<evidence type="ECO:0000313" key="3">
    <source>
        <dbReference type="EMBL" id="PRP75625.1"/>
    </source>
</evidence>
<feature type="compositionally biased region" description="Basic residues" evidence="1">
    <location>
        <begin position="475"/>
        <end position="484"/>
    </location>
</feature>
<feature type="region of interest" description="Disordered" evidence="1">
    <location>
        <begin position="1"/>
        <end position="53"/>
    </location>
</feature>
<feature type="compositionally biased region" description="Basic and acidic residues" evidence="1">
    <location>
        <begin position="171"/>
        <end position="193"/>
    </location>
</feature>
<feature type="transmembrane region" description="Helical" evidence="2">
    <location>
        <begin position="610"/>
        <end position="628"/>
    </location>
</feature>
<gene>
    <name evidence="3" type="ORF">PROFUN_07991</name>
</gene>
<feature type="compositionally biased region" description="Acidic residues" evidence="1">
    <location>
        <begin position="537"/>
        <end position="558"/>
    </location>
</feature>
<keyword evidence="4" id="KW-1185">Reference proteome</keyword>
<protein>
    <submittedName>
        <fullName evidence="3">Uncharacterized protein</fullName>
    </submittedName>
</protein>
<organism evidence="3 4">
    <name type="scientific">Planoprotostelium fungivorum</name>
    <dbReference type="NCBI Taxonomy" id="1890364"/>
    <lineage>
        <taxon>Eukaryota</taxon>
        <taxon>Amoebozoa</taxon>
        <taxon>Evosea</taxon>
        <taxon>Variosea</taxon>
        <taxon>Cavosteliida</taxon>
        <taxon>Cavosteliaceae</taxon>
        <taxon>Planoprotostelium</taxon>
    </lineage>
</organism>
<evidence type="ECO:0000256" key="2">
    <source>
        <dbReference type="SAM" id="Phobius"/>
    </source>
</evidence>
<feature type="region of interest" description="Disordered" evidence="1">
    <location>
        <begin position="161"/>
        <end position="199"/>
    </location>
</feature>
<feature type="transmembrane region" description="Helical" evidence="2">
    <location>
        <begin position="571"/>
        <end position="590"/>
    </location>
</feature>
<dbReference type="InParanoid" id="A0A2P6MV98"/>
<comment type="caution">
    <text evidence="3">The sequence shown here is derived from an EMBL/GenBank/DDBJ whole genome shotgun (WGS) entry which is preliminary data.</text>
</comment>
<proteinExistence type="predicted"/>
<dbReference type="EMBL" id="MDYQ01000372">
    <property type="protein sequence ID" value="PRP75625.1"/>
    <property type="molecule type" value="Genomic_DNA"/>
</dbReference>
<feature type="region of interest" description="Disordered" evidence="1">
    <location>
        <begin position="416"/>
        <end position="561"/>
    </location>
</feature>
<feature type="compositionally biased region" description="Polar residues" evidence="1">
    <location>
        <begin position="286"/>
        <end position="308"/>
    </location>
</feature>
<accession>A0A2P6MV98</accession>
<reference evidence="3 4" key="1">
    <citation type="journal article" date="2018" name="Genome Biol. Evol.">
        <title>Multiple Roots of Fruiting Body Formation in Amoebozoa.</title>
        <authorList>
            <person name="Hillmann F."/>
            <person name="Forbes G."/>
            <person name="Novohradska S."/>
            <person name="Ferling I."/>
            <person name="Riege K."/>
            <person name="Groth M."/>
            <person name="Westermann M."/>
            <person name="Marz M."/>
            <person name="Spaller T."/>
            <person name="Winckler T."/>
            <person name="Schaap P."/>
            <person name="Glockner G."/>
        </authorList>
    </citation>
    <scope>NUCLEOTIDE SEQUENCE [LARGE SCALE GENOMIC DNA]</scope>
    <source>
        <strain evidence="3 4">Jena</strain>
    </source>
</reference>